<dbReference type="Proteomes" id="UP001596083">
    <property type="component" value="Unassembled WGS sequence"/>
</dbReference>
<feature type="region of interest" description="Disordered" evidence="1">
    <location>
        <begin position="235"/>
        <end position="263"/>
    </location>
</feature>
<accession>A0ABW0Z9Q7</accession>
<dbReference type="RefSeq" id="WP_390320984.1">
    <property type="nucleotide sequence ID" value="NZ_JBHSPB010000029.1"/>
</dbReference>
<evidence type="ECO:0000313" key="4">
    <source>
        <dbReference type="Proteomes" id="UP001596083"/>
    </source>
</evidence>
<feature type="region of interest" description="Disordered" evidence="1">
    <location>
        <begin position="280"/>
        <end position="304"/>
    </location>
</feature>
<feature type="region of interest" description="Disordered" evidence="1">
    <location>
        <begin position="166"/>
        <end position="213"/>
    </location>
</feature>
<sequence>MKRVSSRRGHVLAAVLGGSAIVSIAMTGIAQAAPAGSGSGMQVVSDQTQAADGLDGLKVLLEKHGLTGKSIAKDASGSIVARDAKTGAETVLVDSTKGAYQGSDFRYLGEQSTTGVLLFQDAVSGKVFKVDVRKGSVTEITSKRIPVTVRTADGKYATYVVEKGENGTTVTDNKGKPALDLEQREPKPSVGTQTEETKPGAEGGDLGSILDGIELPDFSDEANLVEWEKQHKEYEQKAKEAKGTEGTKPGAEGDGLGSILDGIELPDFSDEANLVEWEKQHKQYEQKAKEAESKPGNGPQAQIG</sequence>
<evidence type="ECO:0000256" key="1">
    <source>
        <dbReference type="SAM" id="MobiDB-lite"/>
    </source>
</evidence>
<evidence type="ECO:0008006" key="5">
    <source>
        <dbReference type="Google" id="ProtNLM"/>
    </source>
</evidence>
<reference evidence="4" key="1">
    <citation type="journal article" date="2019" name="Int. J. Syst. Evol. Microbiol.">
        <title>The Global Catalogue of Microorganisms (GCM) 10K type strain sequencing project: providing services to taxonomists for standard genome sequencing and annotation.</title>
        <authorList>
            <consortium name="The Broad Institute Genomics Platform"/>
            <consortium name="The Broad Institute Genome Sequencing Center for Infectious Disease"/>
            <person name="Wu L."/>
            <person name="Ma J."/>
        </authorList>
    </citation>
    <scope>NUCLEOTIDE SEQUENCE [LARGE SCALE GENOMIC DNA]</scope>
    <source>
        <strain evidence="4">CGMCC 4.7304</strain>
    </source>
</reference>
<feature type="compositionally biased region" description="Basic and acidic residues" evidence="1">
    <location>
        <begin position="280"/>
        <end position="293"/>
    </location>
</feature>
<protein>
    <recommendedName>
        <fullName evidence="5">Secreted protein</fullName>
    </recommendedName>
</protein>
<feature type="signal peptide" evidence="2">
    <location>
        <begin position="1"/>
        <end position="32"/>
    </location>
</feature>
<feature type="compositionally biased region" description="Basic and acidic residues" evidence="1">
    <location>
        <begin position="235"/>
        <end position="245"/>
    </location>
</feature>
<proteinExistence type="predicted"/>
<name>A0ABW0Z9Q7_9ACTN</name>
<keyword evidence="4" id="KW-1185">Reference proteome</keyword>
<comment type="caution">
    <text evidence="3">The sequence shown here is derived from an EMBL/GenBank/DDBJ whole genome shotgun (WGS) entry which is preliminary data.</text>
</comment>
<feature type="compositionally biased region" description="Basic and acidic residues" evidence="1">
    <location>
        <begin position="173"/>
        <end position="187"/>
    </location>
</feature>
<dbReference type="EMBL" id="JBHSPB010000029">
    <property type="protein sequence ID" value="MFC5724523.1"/>
    <property type="molecule type" value="Genomic_DNA"/>
</dbReference>
<feature type="chain" id="PRO_5045810577" description="Secreted protein" evidence="2">
    <location>
        <begin position="33"/>
        <end position="304"/>
    </location>
</feature>
<gene>
    <name evidence="3" type="ORF">ACFP1Z_30650</name>
</gene>
<organism evidence="3 4">
    <name type="scientific">Streptomyces gamaensis</name>
    <dbReference type="NCBI Taxonomy" id="1763542"/>
    <lineage>
        <taxon>Bacteria</taxon>
        <taxon>Bacillati</taxon>
        <taxon>Actinomycetota</taxon>
        <taxon>Actinomycetes</taxon>
        <taxon>Kitasatosporales</taxon>
        <taxon>Streptomycetaceae</taxon>
        <taxon>Streptomyces</taxon>
    </lineage>
</organism>
<evidence type="ECO:0000313" key="3">
    <source>
        <dbReference type="EMBL" id="MFC5724523.1"/>
    </source>
</evidence>
<evidence type="ECO:0000256" key="2">
    <source>
        <dbReference type="SAM" id="SignalP"/>
    </source>
</evidence>
<keyword evidence="2" id="KW-0732">Signal</keyword>